<gene>
    <name evidence="3" type="ORF">HK103_007411</name>
</gene>
<dbReference type="InterPro" id="IPR002554">
    <property type="entry name" value="PP2A_B56"/>
</dbReference>
<protein>
    <recommendedName>
        <fullName evidence="1">Serine/threonine-protein phosphatase 2A 56 kDa regulatory subunit</fullName>
    </recommendedName>
</protein>
<dbReference type="InterPro" id="IPR016024">
    <property type="entry name" value="ARM-type_fold"/>
</dbReference>
<evidence type="ECO:0000256" key="2">
    <source>
        <dbReference type="SAM" id="MobiDB-lite"/>
    </source>
</evidence>
<dbReference type="FunFam" id="1.25.10.10:FF:000353">
    <property type="entry name" value="Serine/threonine-protein phosphatase 2A 56 kDa regulatory subunit"/>
    <property type="match status" value="1"/>
</dbReference>
<keyword evidence="4" id="KW-1185">Reference proteome</keyword>
<dbReference type="PANTHER" id="PTHR10257:SF3">
    <property type="entry name" value="SERINE_THREONINE-PROTEIN PHOSPHATASE 2A 56 KDA REGULATORY SUBUNIT GAMMA ISOFORM"/>
    <property type="match status" value="1"/>
</dbReference>
<organism evidence="3 4">
    <name type="scientific">Boothiomyces macroporosus</name>
    <dbReference type="NCBI Taxonomy" id="261099"/>
    <lineage>
        <taxon>Eukaryota</taxon>
        <taxon>Fungi</taxon>
        <taxon>Fungi incertae sedis</taxon>
        <taxon>Chytridiomycota</taxon>
        <taxon>Chytridiomycota incertae sedis</taxon>
        <taxon>Chytridiomycetes</taxon>
        <taxon>Rhizophydiales</taxon>
        <taxon>Terramycetaceae</taxon>
        <taxon>Boothiomyces</taxon>
    </lineage>
</organism>
<comment type="function">
    <text evidence="1">The B regulatory subunit might modulate substrate selectivity and catalytic activity, and also might direct the localization of the catalytic enzyme to a particular subcellular compartment.</text>
</comment>
<dbReference type="AlphaFoldDB" id="A0AAD5UNJ3"/>
<dbReference type="EMBL" id="JADGKB010000009">
    <property type="protein sequence ID" value="KAJ3260848.1"/>
    <property type="molecule type" value="Genomic_DNA"/>
</dbReference>
<dbReference type="GO" id="GO:0019888">
    <property type="term" value="F:protein phosphatase regulator activity"/>
    <property type="evidence" value="ECO:0007669"/>
    <property type="project" value="UniProtKB-UniRule"/>
</dbReference>
<dbReference type="Gene3D" id="1.25.10.10">
    <property type="entry name" value="Leucine-rich Repeat Variant"/>
    <property type="match status" value="1"/>
</dbReference>
<accession>A0AAD5UNJ3</accession>
<feature type="region of interest" description="Disordered" evidence="2">
    <location>
        <begin position="1"/>
        <end position="80"/>
    </location>
</feature>
<reference evidence="3" key="1">
    <citation type="submission" date="2020-05" db="EMBL/GenBank/DDBJ databases">
        <title>Phylogenomic resolution of chytrid fungi.</title>
        <authorList>
            <person name="Stajich J.E."/>
            <person name="Amses K."/>
            <person name="Simmons R."/>
            <person name="Seto K."/>
            <person name="Myers J."/>
            <person name="Bonds A."/>
            <person name="Quandt C.A."/>
            <person name="Barry K."/>
            <person name="Liu P."/>
            <person name="Grigoriev I."/>
            <person name="Longcore J.E."/>
            <person name="James T.Y."/>
        </authorList>
    </citation>
    <scope>NUCLEOTIDE SEQUENCE</scope>
    <source>
        <strain evidence="3">PLAUS21</strain>
    </source>
</reference>
<sequence>MSQVIAGIQLPFTKDNKQPSAKQQPTTPKTQARATTPPNANTTVPAAPMKKDNKKKEEAPSIQVSAPVTPPTNTGAPKAGTIAKIKSGKDTLPVTKTPKRQKSSRFHVTEKVELEKLPNLKDTLGDLKGKEIKRQTLTELVDYITNNRGVIVESTYPDLMNMFSTNMFRTLPPQVNPAGDAFDPEEDEPVLETGWPHLQIVYELLLRFIESPDFNTNIAKKYIDTHFVLQLLELFDSEDPRERDFLKTTLHRIYGKFLNLRAFIRRSINNAFFMFVYEDERHSGIAEMLEILGRVLLPLHKAKSLTLYHPQLAYCVVQFLEKDPTLTEEVVNGLLRFWPKVNSPKEVMFLNELEEILDVIEPSEFVKVQVPIFQQIARSVSSPHFQVAERALYYWNNEYINNLINENVNVILPIMFPALYKNSKSHWNSERKKQKDREEAWAKIEELAQKNLETIHVENIVIKKPTARPVSIVTEKELIQEPSEDADELAKSPGAMEEDDSLTKELQQFNDKKDATPSRFRRKSVLPVDADVMSELSRHKSLEDLISSKSDKSE</sequence>
<dbReference type="PIRSF" id="PIRSF028043">
    <property type="entry name" value="PP2A_B56"/>
    <property type="match status" value="1"/>
</dbReference>
<dbReference type="GO" id="GO:0007165">
    <property type="term" value="P:signal transduction"/>
    <property type="evidence" value="ECO:0007669"/>
    <property type="project" value="InterPro"/>
</dbReference>
<feature type="compositionally biased region" description="Polar residues" evidence="2">
    <location>
        <begin position="18"/>
        <end position="33"/>
    </location>
</feature>
<dbReference type="GO" id="GO:0000159">
    <property type="term" value="C:protein phosphatase type 2A complex"/>
    <property type="evidence" value="ECO:0007669"/>
    <property type="project" value="UniProtKB-UniRule"/>
</dbReference>
<feature type="region of interest" description="Disordered" evidence="2">
    <location>
        <begin position="481"/>
        <end position="524"/>
    </location>
</feature>
<evidence type="ECO:0000256" key="1">
    <source>
        <dbReference type="PIRNR" id="PIRNR028043"/>
    </source>
</evidence>
<comment type="similarity">
    <text evidence="1">Belongs to the phosphatase 2A regulatory subunit.</text>
</comment>
<dbReference type="Pfam" id="PF01603">
    <property type="entry name" value="B56"/>
    <property type="match status" value="1"/>
</dbReference>
<feature type="compositionally biased region" description="Basic and acidic residues" evidence="2">
    <location>
        <begin position="49"/>
        <end position="59"/>
    </location>
</feature>
<dbReference type="Proteomes" id="UP001210925">
    <property type="component" value="Unassembled WGS sequence"/>
</dbReference>
<feature type="compositionally biased region" description="Low complexity" evidence="2">
    <location>
        <begin position="34"/>
        <end position="48"/>
    </location>
</feature>
<feature type="compositionally biased region" description="Polar residues" evidence="2">
    <location>
        <begin position="62"/>
        <end position="75"/>
    </location>
</feature>
<dbReference type="PANTHER" id="PTHR10257">
    <property type="entry name" value="SERINE/THREONINE PROTEIN PHOSPHATASE 2A PP2A REGULATORY SUBUNIT B"/>
    <property type="match status" value="1"/>
</dbReference>
<dbReference type="InterPro" id="IPR011989">
    <property type="entry name" value="ARM-like"/>
</dbReference>
<comment type="caution">
    <text evidence="3">The sequence shown here is derived from an EMBL/GenBank/DDBJ whole genome shotgun (WGS) entry which is preliminary data.</text>
</comment>
<name>A0AAD5UNJ3_9FUNG</name>
<evidence type="ECO:0000313" key="4">
    <source>
        <dbReference type="Proteomes" id="UP001210925"/>
    </source>
</evidence>
<proteinExistence type="inferred from homology"/>
<dbReference type="SUPFAM" id="SSF48371">
    <property type="entry name" value="ARM repeat"/>
    <property type="match status" value="1"/>
</dbReference>
<evidence type="ECO:0000313" key="3">
    <source>
        <dbReference type="EMBL" id="KAJ3260848.1"/>
    </source>
</evidence>